<reference evidence="1" key="1">
    <citation type="journal article" date="2022" name="bioRxiv">
        <title>Sequencing and chromosome-scale assembly of the giantPleurodeles waltlgenome.</title>
        <authorList>
            <person name="Brown T."/>
            <person name="Elewa A."/>
            <person name="Iarovenko S."/>
            <person name="Subramanian E."/>
            <person name="Araus A.J."/>
            <person name="Petzold A."/>
            <person name="Susuki M."/>
            <person name="Suzuki K.-i.T."/>
            <person name="Hayashi T."/>
            <person name="Toyoda A."/>
            <person name="Oliveira C."/>
            <person name="Osipova E."/>
            <person name="Leigh N.D."/>
            <person name="Simon A."/>
            <person name="Yun M.H."/>
        </authorList>
    </citation>
    <scope>NUCLEOTIDE SEQUENCE</scope>
    <source>
        <strain evidence="1">20211129_DDA</strain>
        <tissue evidence="1">Liver</tissue>
    </source>
</reference>
<name>A0AAV7Q8P7_PLEWA</name>
<gene>
    <name evidence="1" type="ORF">NDU88_001074</name>
</gene>
<dbReference type="EMBL" id="JANPWB010000010">
    <property type="protein sequence ID" value="KAJ1134623.1"/>
    <property type="molecule type" value="Genomic_DNA"/>
</dbReference>
<dbReference type="AlphaFoldDB" id="A0AAV7Q8P7"/>
<protein>
    <submittedName>
        <fullName evidence="1">Uncharacterized protein</fullName>
    </submittedName>
</protein>
<evidence type="ECO:0000313" key="2">
    <source>
        <dbReference type="Proteomes" id="UP001066276"/>
    </source>
</evidence>
<comment type="caution">
    <text evidence="1">The sequence shown here is derived from an EMBL/GenBank/DDBJ whole genome shotgun (WGS) entry which is preliminary data.</text>
</comment>
<accession>A0AAV7Q8P7</accession>
<sequence>MVGWARPALMRRARFGFCWWPQQPAGPDRVAGVRRGGRLGLSPLRSQQRGRLEQGRALLLARPVTKLRGEGGEGGHICPPLWTGCKYVAPHMHRKLVLHDGGLQDGSEGGSGLGWVSWEWPGLAHSSAGPTGNRR</sequence>
<dbReference type="Proteomes" id="UP001066276">
    <property type="component" value="Chromosome 6"/>
</dbReference>
<keyword evidence="2" id="KW-1185">Reference proteome</keyword>
<organism evidence="1 2">
    <name type="scientific">Pleurodeles waltl</name>
    <name type="common">Iberian ribbed newt</name>
    <dbReference type="NCBI Taxonomy" id="8319"/>
    <lineage>
        <taxon>Eukaryota</taxon>
        <taxon>Metazoa</taxon>
        <taxon>Chordata</taxon>
        <taxon>Craniata</taxon>
        <taxon>Vertebrata</taxon>
        <taxon>Euteleostomi</taxon>
        <taxon>Amphibia</taxon>
        <taxon>Batrachia</taxon>
        <taxon>Caudata</taxon>
        <taxon>Salamandroidea</taxon>
        <taxon>Salamandridae</taxon>
        <taxon>Pleurodelinae</taxon>
        <taxon>Pleurodeles</taxon>
    </lineage>
</organism>
<proteinExistence type="predicted"/>
<evidence type="ECO:0000313" key="1">
    <source>
        <dbReference type="EMBL" id="KAJ1134623.1"/>
    </source>
</evidence>